<dbReference type="AlphaFoldDB" id="A0A9Q1DFD6"/>
<dbReference type="Gene3D" id="2.30.30.40">
    <property type="entry name" value="SH3 Domains"/>
    <property type="match status" value="1"/>
</dbReference>
<dbReference type="GO" id="GO:0016477">
    <property type="term" value="P:cell migration"/>
    <property type="evidence" value="ECO:0007669"/>
    <property type="project" value="TreeGrafter"/>
</dbReference>
<feature type="domain" description="SH3" evidence="2">
    <location>
        <begin position="9"/>
        <end position="35"/>
    </location>
</feature>
<sequence length="135" mass="13496">MSLSTVLAKALFDNVAESSEELAFRKGDILMVLEQGGARAGGPAPSADPASSGYLCPAPSADPASSGYLCPAPSADPAALVYLAPRPLAEDCVYLSPPCVAGGPRARSSSASRPQDWGGVCQGACPLPLPQGPGV</sequence>
<dbReference type="InterPro" id="IPR037362">
    <property type="entry name" value="CAS_fam"/>
</dbReference>
<dbReference type="GO" id="GO:0005737">
    <property type="term" value="C:cytoplasm"/>
    <property type="evidence" value="ECO:0007669"/>
    <property type="project" value="TreeGrafter"/>
</dbReference>
<gene>
    <name evidence="3" type="ORF">COCON_G00113690</name>
</gene>
<dbReference type="SUPFAM" id="SSF50044">
    <property type="entry name" value="SH3-domain"/>
    <property type="match status" value="1"/>
</dbReference>
<proteinExistence type="predicted"/>
<keyword evidence="1" id="KW-0728">SH3 domain</keyword>
<evidence type="ECO:0000313" key="4">
    <source>
        <dbReference type="Proteomes" id="UP001152803"/>
    </source>
</evidence>
<reference evidence="3" key="1">
    <citation type="journal article" date="2023" name="Science">
        <title>Genome structures resolve the early diversification of teleost fishes.</title>
        <authorList>
            <person name="Parey E."/>
            <person name="Louis A."/>
            <person name="Montfort J."/>
            <person name="Bouchez O."/>
            <person name="Roques C."/>
            <person name="Iampietro C."/>
            <person name="Lluch J."/>
            <person name="Castinel A."/>
            <person name="Donnadieu C."/>
            <person name="Desvignes T."/>
            <person name="Floi Bucao C."/>
            <person name="Jouanno E."/>
            <person name="Wen M."/>
            <person name="Mejri S."/>
            <person name="Dirks R."/>
            <person name="Jansen H."/>
            <person name="Henkel C."/>
            <person name="Chen W.J."/>
            <person name="Zahm M."/>
            <person name="Cabau C."/>
            <person name="Klopp C."/>
            <person name="Thompson A.W."/>
            <person name="Robinson-Rechavi M."/>
            <person name="Braasch I."/>
            <person name="Lecointre G."/>
            <person name="Bobe J."/>
            <person name="Postlethwait J.H."/>
            <person name="Berthelot C."/>
            <person name="Roest Crollius H."/>
            <person name="Guiguen Y."/>
        </authorList>
    </citation>
    <scope>NUCLEOTIDE SEQUENCE</scope>
    <source>
        <strain evidence="3">Concon-B</strain>
    </source>
</reference>
<dbReference type="OrthoDB" id="5983572at2759"/>
<dbReference type="EMBL" id="JAFJMO010000008">
    <property type="protein sequence ID" value="KAJ8268762.1"/>
    <property type="molecule type" value="Genomic_DNA"/>
</dbReference>
<dbReference type="GO" id="GO:0007169">
    <property type="term" value="P:cell surface receptor protein tyrosine kinase signaling pathway"/>
    <property type="evidence" value="ECO:0007669"/>
    <property type="project" value="TreeGrafter"/>
</dbReference>
<name>A0A9Q1DFD6_CONCO</name>
<accession>A0A9Q1DFD6</accession>
<dbReference type="InterPro" id="IPR036028">
    <property type="entry name" value="SH3-like_dom_sf"/>
</dbReference>
<evidence type="ECO:0000256" key="1">
    <source>
        <dbReference type="ARBA" id="ARBA00022443"/>
    </source>
</evidence>
<comment type="caution">
    <text evidence="3">The sequence shown here is derived from an EMBL/GenBank/DDBJ whole genome shotgun (WGS) entry which is preliminary data.</text>
</comment>
<protein>
    <recommendedName>
        <fullName evidence="2">SH3 domain-containing protein</fullName>
    </recommendedName>
</protein>
<evidence type="ECO:0000259" key="2">
    <source>
        <dbReference type="Pfam" id="PF00018"/>
    </source>
</evidence>
<dbReference type="InterPro" id="IPR001452">
    <property type="entry name" value="SH3_domain"/>
</dbReference>
<keyword evidence="4" id="KW-1185">Reference proteome</keyword>
<dbReference type="PANTHER" id="PTHR10654:SF21">
    <property type="entry name" value="EMBRYONAL FYN-ASSOCIATED SUBSTRATE"/>
    <property type="match status" value="1"/>
</dbReference>
<dbReference type="Pfam" id="PF00018">
    <property type="entry name" value="SH3_1"/>
    <property type="match status" value="1"/>
</dbReference>
<organism evidence="3 4">
    <name type="scientific">Conger conger</name>
    <name type="common">Conger eel</name>
    <name type="synonym">Muraena conger</name>
    <dbReference type="NCBI Taxonomy" id="82655"/>
    <lineage>
        <taxon>Eukaryota</taxon>
        <taxon>Metazoa</taxon>
        <taxon>Chordata</taxon>
        <taxon>Craniata</taxon>
        <taxon>Vertebrata</taxon>
        <taxon>Euteleostomi</taxon>
        <taxon>Actinopterygii</taxon>
        <taxon>Neopterygii</taxon>
        <taxon>Teleostei</taxon>
        <taxon>Anguilliformes</taxon>
        <taxon>Congridae</taxon>
        <taxon>Conger</taxon>
    </lineage>
</organism>
<dbReference type="GO" id="GO:0005886">
    <property type="term" value="C:plasma membrane"/>
    <property type="evidence" value="ECO:0007669"/>
    <property type="project" value="TreeGrafter"/>
</dbReference>
<evidence type="ECO:0000313" key="3">
    <source>
        <dbReference type="EMBL" id="KAJ8268762.1"/>
    </source>
</evidence>
<dbReference type="PANTHER" id="PTHR10654">
    <property type="entry name" value="CAS SCAFFOLDING PROTEIN"/>
    <property type="match status" value="1"/>
</dbReference>
<dbReference type="Proteomes" id="UP001152803">
    <property type="component" value="Unassembled WGS sequence"/>
</dbReference>